<dbReference type="AlphaFoldDB" id="A0AAD5XAI7"/>
<sequence>MKSKSILVSSDSEGENGSDGGIPLKIEQNAAHISPLTRIASDGAQLRPVIKNTRLQFFLHAAIPPSALVPHFLGPNAQIPAAINRYLRSYQRDGAQFIYSHYLRKRGGLLADDMGLGKTIQVISFLAAVLQKTGHPDEKLTRKQLHRKGQLHQSDPSIFRALIICPTSVMHNWERELDTWGYFTTGIFHGVSRRDTLVKAQEGLLEVVITSFATARNYHQELKSVPWSCMIVDEAHQLKESTSQTTKILKSFNHIPSHFGLTGTAIQNKYKDLWCILDFCNPGSVGSESAFNNSVAIPLKQGQAFDATKREIAEARRIATKFRDSVLSKFMLRRTKSLIAHQLPRKEDKIVFCPMSVTQRDAYMNVLRSPNFDLLVRKDERCDCFDAMMNLKLTRGKCCHGFTADGVPIGHTILKCLVTLQKISNHIALIMPDQADPPEKQEKDRNLVKVAFPASDADLRMTWLNMRNPEFCGKWRVLEKLLEIWRKLSSKVLLFSASVKLLNMLEILMSDKMYNYSRLDGKTPIADRMDIVDKFNNDPKQFVFLISTKAGGVGLNLTSANVVVIFDPNWNPAHDLQAQDRAFRIGQSRDVSVYRLIAAGSLEEVIYGRQVYKQQQANIGYNASAERRLFSGVQGDKKKKGELFGLENLLSVYSESDVITKLIINKLEKAETKFLIRGGNNSSAKKVEAVVDVEIVDMVVQESRATDENDVEALSGDEEDEDEISSRKKKRNKVLSSLIEDEETAMVLAGFQETPEETERAIQSKKERDAVSAILECHGIGYTHDNSDILGTSKAEKLIAEEALHAVEIGQYTQEPIFGFAPDDDLEDDTEMSDGALKIFLDAMAEFYKMGVTEFAELISLSSREEREKMLEKFRNSI</sequence>
<gene>
    <name evidence="9" type="ORF">HK100_003336</name>
</gene>
<dbReference type="PROSITE" id="PS51192">
    <property type="entry name" value="HELICASE_ATP_BIND_1"/>
    <property type="match status" value="1"/>
</dbReference>
<evidence type="ECO:0000256" key="4">
    <source>
        <dbReference type="ARBA" id="ARBA00022840"/>
    </source>
</evidence>
<reference evidence="9" key="1">
    <citation type="submission" date="2020-05" db="EMBL/GenBank/DDBJ databases">
        <title>Phylogenomic resolution of chytrid fungi.</title>
        <authorList>
            <person name="Stajich J.E."/>
            <person name="Amses K."/>
            <person name="Simmons R."/>
            <person name="Seto K."/>
            <person name="Myers J."/>
            <person name="Bonds A."/>
            <person name="Quandt C.A."/>
            <person name="Barry K."/>
            <person name="Liu P."/>
            <person name="Grigoriev I."/>
            <person name="Longcore J.E."/>
            <person name="James T.Y."/>
        </authorList>
    </citation>
    <scope>NUCLEOTIDE SEQUENCE</scope>
    <source>
        <strain evidence="9">JEL0513</strain>
    </source>
</reference>
<accession>A0AAD5XAI7</accession>
<evidence type="ECO:0000313" key="10">
    <source>
        <dbReference type="Proteomes" id="UP001211907"/>
    </source>
</evidence>
<feature type="region of interest" description="Disordered" evidence="6">
    <location>
        <begin position="1"/>
        <end position="21"/>
    </location>
</feature>
<dbReference type="GO" id="GO:0005524">
    <property type="term" value="F:ATP binding"/>
    <property type="evidence" value="ECO:0007669"/>
    <property type="project" value="InterPro"/>
</dbReference>
<dbReference type="Gene3D" id="3.40.50.10810">
    <property type="entry name" value="Tandem AAA-ATPase domain"/>
    <property type="match status" value="1"/>
</dbReference>
<dbReference type="InterPro" id="IPR050496">
    <property type="entry name" value="SNF2_RAD54_helicase_repair"/>
</dbReference>
<comment type="subcellular location">
    <subcellularLocation>
        <location evidence="1">Nucleus</location>
    </subcellularLocation>
</comment>
<dbReference type="PANTHER" id="PTHR45629:SF7">
    <property type="entry name" value="DNA EXCISION REPAIR PROTEIN ERCC-6-RELATED"/>
    <property type="match status" value="1"/>
</dbReference>
<dbReference type="InterPro" id="IPR000330">
    <property type="entry name" value="SNF2_N"/>
</dbReference>
<dbReference type="Pfam" id="PF00271">
    <property type="entry name" value="Helicase_C"/>
    <property type="match status" value="1"/>
</dbReference>
<organism evidence="9 10">
    <name type="scientific">Physocladia obscura</name>
    <dbReference type="NCBI Taxonomy" id="109957"/>
    <lineage>
        <taxon>Eukaryota</taxon>
        <taxon>Fungi</taxon>
        <taxon>Fungi incertae sedis</taxon>
        <taxon>Chytridiomycota</taxon>
        <taxon>Chytridiomycota incertae sedis</taxon>
        <taxon>Chytridiomycetes</taxon>
        <taxon>Chytridiales</taxon>
        <taxon>Chytriomycetaceae</taxon>
        <taxon>Physocladia</taxon>
    </lineage>
</organism>
<dbReference type="FunFam" id="3.40.50.10810:FF:000019">
    <property type="entry name" value="DNA excision repair protein ERCC-6-like 2 isoform X1"/>
    <property type="match status" value="1"/>
</dbReference>
<dbReference type="SMART" id="SM00490">
    <property type="entry name" value="HELICc"/>
    <property type="match status" value="1"/>
</dbReference>
<feature type="compositionally biased region" description="Acidic residues" evidence="6">
    <location>
        <begin position="708"/>
        <end position="723"/>
    </location>
</feature>
<dbReference type="InterPro" id="IPR049730">
    <property type="entry name" value="SNF2/RAD54-like_C"/>
</dbReference>
<dbReference type="SMART" id="SM00487">
    <property type="entry name" value="DEXDc"/>
    <property type="match status" value="1"/>
</dbReference>
<keyword evidence="3" id="KW-0378">Hydrolase</keyword>
<dbReference type="InterPro" id="IPR027417">
    <property type="entry name" value="P-loop_NTPase"/>
</dbReference>
<evidence type="ECO:0000259" key="7">
    <source>
        <dbReference type="PROSITE" id="PS51192"/>
    </source>
</evidence>
<dbReference type="Pfam" id="PF14773">
    <property type="entry name" value="VIGSSK"/>
    <property type="match status" value="1"/>
</dbReference>
<dbReference type="Proteomes" id="UP001211907">
    <property type="component" value="Unassembled WGS sequence"/>
</dbReference>
<dbReference type="EMBL" id="JADGJH010001824">
    <property type="protein sequence ID" value="KAJ3109129.1"/>
    <property type="molecule type" value="Genomic_DNA"/>
</dbReference>
<evidence type="ECO:0000256" key="5">
    <source>
        <dbReference type="ARBA" id="ARBA00023242"/>
    </source>
</evidence>
<evidence type="ECO:0000259" key="8">
    <source>
        <dbReference type="PROSITE" id="PS51194"/>
    </source>
</evidence>
<name>A0AAD5XAI7_9FUNG</name>
<dbReference type="InterPro" id="IPR038718">
    <property type="entry name" value="SNF2-like_sf"/>
</dbReference>
<feature type="region of interest" description="Disordered" evidence="6">
    <location>
        <begin position="706"/>
        <end position="727"/>
    </location>
</feature>
<dbReference type="PROSITE" id="PS51194">
    <property type="entry name" value="HELICASE_CTER"/>
    <property type="match status" value="1"/>
</dbReference>
<protein>
    <submittedName>
        <fullName evidence="9">Uncharacterized protein</fullName>
    </submittedName>
</protein>
<evidence type="ECO:0000313" key="9">
    <source>
        <dbReference type="EMBL" id="KAJ3109129.1"/>
    </source>
</evidence>
<dbReference type="Gene3D" id="3.40.50.300">
    <property type="entry name" value="P-loop containing nucleotide triphosphate hydrolases"/>
    <property type="match status" value="1"/>
</dbReference>
<keyword evidence="2" id="KW-0547">Nucleotide-binding</keyword>
<feature type="domain" description="Helicase ATP-binding" evidence="7">
    <location>
        <begin position="99"/>
        <end position="283"/>
    </location>
</feature>
<dbReference type="GO" id="GO:0005634">
    <property type="term" value="C:nucleus"/>
    <property type="evidence" value="ECO:0007669"/>
    <property type="project" value="UniProtKB-SubCell"/>
</dbReference>
<dbReference type="InterPro" id="IPR014001">
    <property type="entry name" value="Helicase_ATP-bd"/>
</dbReference>
<evidence type="ECO:0000256" key="6">
    <source>
        <dbReference type="SAM" id="MobiDB-lite"/>
    </source>
</evidence>
<dbReference type="CDD" id="cd18793">
    <property type="entry name" value="SF2_C_SNF"/>
    <property type="match status" value="1"/>
</dbReference>
<evidence type="ECO:0000256" key="1">
    <source>
        <dbReference type="ARBA" id="ARBA00004123"/>
    </source>
</evidence>
<dbReference type="PANTHER" id="PTHR45629">
    <property type="entry name" value="SNF2/RAD54 FAMILY MEMBER"/>
    <property type="match status" value="1"/>
</dbReference>
<comment type="caution">
    <text evidence="9">The sequence shown here is derived from an EMBL/GenBank/DDBJ whole genome shotgun (WGS) entry which is preliminary data.</text>
</comment>
<feature type="domain" description="Helicase C-terminal" evidence="8">
    <location>
        <begin position="477"/>
        <end position="630"/>
    </location>
</feature>
<dbReference type="InterPro" id="IPR001650">
    <property type="entry name" value="Helicase_C-like"/>
</dbReference>
<keyword evidence="10" id="KW-1185">Reference proteome</keyword>
<evidence type="ECO:0000256" key="3">
    <source>
        <dbReference type="ARBA" id="ARBA00022801"/>
    </source>
</evidence>
<keyword evidence="5" id="KW-0539">Nucleus</keyword>
<dbReference type="SUPFAM" id="SSF52540">
    <property type="entry name" value="P-loop containing nucleoside triphosphate hydrolases"/>
    <property type="match status" value="2"/>
</dbReference>
<dbReference type="Pfam" id="PF00176">
    <property type="entry name" value="SNF2-rel_dom"/>
    <property type="match status" value="1"/>
</dbReference>
<evidence type="ECO:0000256" key="2">
    <source>
        <dbReference type="ARBA" id="ARBA00022741"/>
    </source>
</evidence>
<keyword evidence="4" id="KW-0067">ATP-binding</keyword>
<proteinExistence type="predicted"/>
<dbReference type="GO" id="GO:0016787">
    <property type="term" value="F:hydrolase activity"/>
    <property type="evidence" value="ECO:0007669"/>
    <property type="project" value="UniProtKB-KW"/>
</dbReference>
<dbReference type="InterPro" id="IPR029256">
    <property type="entry name" value="Heliccase-ass-bd"/>
</dbReference>